<gene>
    <name evidence="4" type="ORF">HDU87_000174</name>
</gene>
<dbReference type="GO" id="GO:0005975">
    <property type="term" value="P:carbohydrate metabolic process"/>
    <property type="evidence" value="ECO:0007669"/>
    <property type="project" value="InterPro"/>
</dbReference>
<dbReference type="InterPro" id="IPR012341">
    <property type="entry name" value="6hp_glycosidase-like_sf"/>
</dbReference>
<comment type="caution">
    <text evidence="4">The sequence shown here is derived from an EMBL/GenBank/DDBJ whole genome shotgun (WGS) entry which is preliminary data.</text>
</comment>
<accession>A0AAD5TS41</accession>
<protein>
    <recommendedName>
        <fullName evidence="6">Glucanase</fullName>
    </recommendedName>
</protein>
<comment type="similarity">
    <text evidence="1">Belongs to the glycosyl hydrolase 8 (cellulase D) family.</text>
</comment>
<dbReference type="GO" id="GO:0004553">
    <property type="term" value="F:hydrolase activity, hydrolyzing O-glycosyl compounds"/>
    <property type="evidence" value="ECO:0007669"/>
    <property type="project" value="InterPro"/>
</dbReference>
<keyword evidence="3" id="KW-0326">Glycosidase</keyword>
<evidence type="ECO:0000256" key="2">
    <source>
        <dbReference type="ARBA" id="ARBA00022801"/>
    </source>
</evidence>
<evidence type="ECO:0000256" key="1">
    <source>
        <dbReference type="ARBA" id="ARBA00009209"/>
    </source>
</evidence>
<dbReference type="AlphaFoldDB" id="A0AAD5TS41"/>
<dbReference type="Pfam" id="PF01270">
    <property type="entry name" value="Glyco_hydro_8"/>
    <property type="match status" value="1"/>
</dbReference>
<dbReference type="EMBL" id="JADGJQ010000001">
    <property type="protein sequence ID" value="KAJ3185551.1"/>
    <property type="molecule type" value="Genomic_DNA"/>
</dbReference>
<dbReference type="PRINTS" id="PR00735">
    <property type="entry name" value="GLHYDRLASE8"/>
</dbReference>
<sequence length="342" mass="38280">MIQIPGGYAKWRSLYLRAAGDAFYVAYNQDGKADVKDAITVSEAHGYGMLLAVYDNCRPDFDGLVRYFDLFRSKKGLLGWQQIMNHARQIVPAPEGGEGSATDGDIDIAHALFLAAEKWQEPQFHARAVDLCRAIFEYTVNKDLWCLTLGDWVQRGDAKFWNMTRTSDFILSAIHTFAARDTERSAGWQNLLNSTINIALALLAEHPQTGLLPDFAHFKHGKWTAVHGEVLEGEHDGDYHYNACRVPWRFAAYLKATGDQRVVPILAAQARFFDTQKEINAGYKLSGKSYVDYTDKAFTAPAWAALHIMGSPHAPRIFQTLEDDEAAYFGDTIAMLCVAQCT</sequence>
<organism evidence="4 5">
    <name type="scientific">Geranomyces variabilis</name>
    <dbReference type="NCBI Taxonomy" id="109894"/>
    <lineage>
        <taxon>Eukaryota</taxon>
        <taxon>Fungi</taxon>
        <taxon>Fungi incertae sedis</taxon>
        <taxon>Chytridiomycota</taxon>
        <taxon>Chytridiomycota incertae sedis</taxon>
        <taxon>Chytridiomycetes</taxon>
        <taxon>Spizellomycetales</taxon>
        <taxon>Powellomycetaceae</taxon>
        <taxon>Geranomyces</taxon>
    </lineage>
</organism>
<keyword evidence="5" id="KW-1185">Reference proteome</keyword>
<dbReference type="Gene3D" id="1.50.10.10">
    <property type="match status" value="1"/>
</dbReference>
<name>A0AAD5TS41_9FUNG</name>
<keyword evidence="2" id="KW-0378">Hydrolase</keyword>
<evidence type="ECO:0000313" key="5">
    <source>
        <dbReference type="Proteomes" id="UP001212152"/>
    </source>
</evidence>
<evidence type="ECO:0000313" key="4">
    <source>
        <dbReference type="EMBL" id="KAJ3185551.1"/>
    </source>
</evidence>
<evidence type="ECO:0008006" key="6">
    <source>
        <dbReference type="Google" id="ProtNLM"/>
    </source>
</evidence>
<dbReference type="Proteomes" id="UP001212152">
    <property type="component" value="Unassembled WGS sequence"/>
</dbReference>
<dbReference type="InterPro" id="IPR008928">
    <property type="entry name" value="6-hairpin_glycosidase_sf"/>
</dbReference>
<evidence type="ECO:0000256" key="3">
    <source>
        <dbReference type="ARBA" id="ARBA00023295"/>
    </source>
</evidence>
<proteinExistence type="inferred from homology"/>
<dbReference type="SUPFAM" id="SSF48208">
    <property type="entry name" value="Six-hairpin glycosidases"/>
    <property type="match status" value="1"/>
</dbReference>
<dbReference type="InterPro" id="IPR002037">
    <property type="entry name" value="Glyco_hydro_8"/>
</dbReference>
<reference evidence="4" key="1">
    <citation type="submission" date="2020-05" db="EMBL/GenBank/DDBJ databases">
        <title>Phylogenomic resolution of chytrid fungi.</title>
        <authorList>
            <person name="Stajich J.E."/>
            <person name="Amses K."/>
            <person name="Simmons R."/>
            <person name="Seto K."/>
            <person name="Myers J."/>
            <person name="Bonds A."/>
            <person name="Quandt C.A."/>
            <person name="Barry K."/>
            <person name="Liu P."/>
            <person name="Grigoriev I."/>
            <person name="Longcore J.E."/>
            <person name="James T.Y."/>
        </authorList>
    </citation>
    <scope>NUCLEOTIDE SEQUENCE</scope>
    <source>
        <strain evidence="4">JEL0379</strain>
    </source>
</reference>